<dbReference type="InterPro" id="IPR010982">
    <property type="entry name" value="Lambda_DNA-bd_dom_sf"/>
</dbReference>
<evidence type="ECO:0000313" key="2">
    <source>
        <dbReference type="EMBL" id="GII55889.1"/>
    </source>
</evidence>
<name>A0A8J3V8C6_9ACTN</name>
<dbReference type="PROSITE" id="PS50943">
    <property type="entry name" value="HTH_CROC1"/>
    <property type="match status" value="1"/>
</dbReference>
<dbReference type="InterPro" id="IPR041413">
    <property type="entry name" value="MLTR_LBD"/>
</dbReference>
<dbReference type="InterPro" id="IPR001387">
    <property type="entry name" value="Cro/C1-type_HTH"/>
</dbReference>
<comment type="caution">
    <text evidence="2">The sequence shown here is derived from an EMBL/GenBank/DDBJ whole genome shotgun (WGS) entry which is preliminary data.</text>
</comment>
<protein>
    <submittedName>
        <fullName evidence="2">Transcriptional regulator</fullName>
    </submittedName>
</protein>
<dbReference type="PANTHER" id="PTHR35010:SF2">
    <property type="entry name" value="BLL4672 PROTEIN"/>
    <property type="match status" value="1"/>
</dbReference>
<feature type="domain" description="HTH cro/C1-type" evidence="1">
    <location>
        <begin position="35"/>
        <end position="82"/>
    </location>
</feature>
<organism evidence="2 3">
    <name type="scientific">Planotetraspora thailandica</name>
    <dbReference type="NCBI Taxonomy" id="487172"/>
    <lineage>
        <taxon>Bacteria</taxon>
        <taxon>Bacillati</taxon>
        <taxon>Actinomycetota</taxon>
        <taxon>Actinomycetes</taxon>
        <taxon>Streptosporangiales</taxon>
        <taxon>Streptosporangiaceae</taxon>
        <taxon>Planotetraspora</taxon>
    </lineage>
</organism>
<dbReference type="RefSeq" id="WP_203946069.1">
    <property type="nucleotide sequence ID" value="NZ_BOOR01000031.1"/>
</dbReference>
<reference evidence="2" key="1">
    <citation type="submission" date="2021-01" db="EMBL/GenBank/DDBJ databases">
        <title>Whole genome shotgun sequence of Planotetraspora thailandica NBRC 104271.</title>
        <authorList>
            <person name="Komaki H."/>
            <person name="Tamura T."/>
        </authorList>
    </citation>
    <scope>NUCLEOTIDE SEQUENCE</scope>
    <source>
        <strain evidence="2">NBRC 104271</strain>
    </source>
</reference>
<sequence>MDRAGDLGEFLRSRRGRLAPEADDTTAEGRRRVPGLRREEVARLAGVSLEYYTWLEQGRSKNASPAILDAIARALRLDEAERDHLFTLATPAFRPVRDRMGSAQPVPPGARDLLDALGPCGVPACVISQRMDVLSATRSFMALQTWADGKPARDRNLARFCFLDPRSRDLYLDWDHAAANITAMLRFAAGRHPGDVELDGLIRELQQSDDFRRVWAAHHVFEHSSGTRRYHHPIAGDFVLNHQILRLPTEPEQFLHLFTAPQGSPSAAALAMLATWAGPQESPVTSRRYARTGRFRWQKSTHPPKWRFIPFWV</sequence>
<dbReference type="Pfam" id="PF13560">
    <property type="entry name" value="HTH_31"/>
    <property type="match status" value="1"/>
</dbReference>
<dbReference type="CDD" id="cd00093">
    <property type="entry name" value="HTH_XRE"/>
    <property type="match status" value="1"/>
</dbReference>
<proteinExistence type="predicted"/>
<evidence type="ECO:0000313" key="3">
    <source>
        <dbReference type="Proteomes" id="UP000605992"/>
    </source>
</evidence>
<dbReference type="GO" id="GO:0003677">
    <property type="term" value="F:DNA binding"/>
    <property type="evidence" value="ECO:0007669"/>
    <property type="project" value="InterPro"/>
</dbReference>
<dbReference type="Proteomes" id="UP000605992">
    <property type="component" value="Unassembled WGS sequence"/>
</dbReference>
<dbReference type="Gene3D" id="3.30.450.180">
    <property type="match status" value="1"/>
</dbReference>
<dbReference type="PANTHER" id="PTHR35010">
    <property type="entry name" value="BLL4672 PROTEIN-RELATED"/>
    <property type="match status" value="1"/>
</dbReference>
<dbReference type="SUPFAM" id="SSF47413">
    <property type="entry name" value="lambda repressor-like DNA-binding domains"/>
    <property type="match status" value="1"/>
</dbReference>
<keyword evidence="3" id="KW-1185">Reference proteome</keyword>
<dbReference type="EMBL" id="BOOR01000031">
    <property type="protein sequence ID" value="GII55889.1"/>
    <property type="molecule type" value="Genomic_DNA"/>
</dbReference>
<dbReference type="AlphaFoldDB" id="A0A8J3V8C6"/>
<evidence type="ECO:0000259" key="1">
    <source>
        <dbReference type="PROSITE" id="PS50943"/>
    </source>
</evidence>
<gene>
    <name evidence="2" type="ORF">Pth03_42780</name>
</gene>
<dbReference type="SMART" id="SM00530">
    <property type="entry name" value="HTH_XRE"/>
    <property type="match status" value="1"/>
</dbReference>
<accession>A0A8J3V8C6</accession>
<dbReference type="Gene3D" id="1.10.260.40">
    <property type="entry name" value="lambda repressor-like DNA-binding domains"/>
    <property type="match status" value="1"/>
</dbReference>
<dbReference type="Pfam" id="PF17765">
    <property type="entry name" value="MLTR_LBD"/>
    <property type="match status" value="1"/>
</dbReference>